<gene>
    <name evidence="10" type="ORF">FYJ60_02600</name>
</gene>
<dbReference type="InterPro" id="IPR001463">
    <property type="entry name" value="Na/Ala_symport"/>
</dbReference>
<evidence type="ECO:0000256" key="1">
    <source>
        <dbReference type="ARBA" id="ARBA00004651"/>
    </source>
</evidence>
<evidence type="ECO:0000256" key="8">
    <source>
        <dbReference type="ARBA" id="ARBA00023136"/>
    </source>
</evidence>
<dbReference type="GO" id="GO:0005886">
    <property type="term" value="C:plasma membrane"/>
    <property type="evidence" value="ECO:0007669"/>
    <property type="project" value="UniProtKB-SubCell"/>
</dbReference>
<feature type="transmembrane region" description="Helical" evidence="9">
    <location>
        <begin position="197"/>
        <end position="216"/>
    </location>
</feature>
<feature type="transmembrane region" description="Helical" evidence="9">
    <location>
        <begin position="14"/>
        <end position="33"/>
    </location>
</feature>
<dbReference type="RefSeq" id="WP_154457006.1">
    <property type="nucleotide sequence ID" value="NZ_VUMV01000001.1"/>
</dbReference>
<feature type="transmembrane region" description="Helical" evidence="9">
    <location>
        <begin position="317"/>
        <end position="339"/>
    </location>
</feature>
<dbReference type="FunFam" id="1.20.1740.10:FF:000004">
    <property type="entry name" value="Sodium:alanine symporter family protein"/>
    <property type="match status" value="1"/>
</dbReference>
<reference evidence="10 11" key="1">
    <citation type="submission" date="2019-08" db="EMBL/GenBank/DDBJ databases">
        <title>In-depth cultivation of the pig gut microbiome towards novel bacterial diversity and tailored functional studies.</title>
        <authorList>
            <person name="Wylensek D."/>
            <person name="Hitch T.C.A."/>
            <person name="Clavel T."/>
        </authorList>
    </citation>
    <scope>NUCLEOTIDE SEQUENCE [LARGE SCALE GENOMIC DNA]</scope>
    <source>
        <strain evidence="10 11">Oil+RF-744-WCA-WT-13</strain>
    </source>
</reference>
<comment type="similarity">
    <text evidence="2 9">Belongs to the alanine or glycine:cation symporter (AGCS) (TC 2.A.25) family.</text>
</comment>
<keyword evidence="7 9" id="KW-1133">Transmembrane helix</keyword>
<dbReference type="AlphaFoldDB" id="A0A7X2P701"/>
<feature type="transmembrane region" description="Helical" evidence="9">
    <location>
        <begin position="371"/>
        <end position="391"/>
    </location>
</feature>
<sequence>MKNITELINQFDSLVWGIPMLVLLLGTGVFLSIRLRFMQFRKFGFIMKKTVGQLFTHKKNQEGSLTPVQALSTALAGTVGTGNIAGVAGAIALGGPGAIFWMWIAALFGMCTKYSEILLAVHFRKKNTSGDFVGGPMYYIQNGLGPKWHWLAVLFCIFGSVAAIGTGNMTQINTIATSIGAVFTSFHPDIPQGDLQALYMVIGIVGAVLTILVLFGGMQRIGNVTERLVPVMALVYIVAALVVVFGNVDRIGGVFAQIFQGAFDPEAISGGLAGVAVQQAVKAGFGRGIFSNEAGLGTAPIAHAAADVEHPVQQGMYGVFEVFADTVVICTLTALAILISGQAEPFYGQTAGTDLTILAFGSVLGTKIASIVIAVCIAMFAYSTLLSWSLYGSRCFEFMFGTTGAKVYQAIYVIFVVVGANVKLGLAWTIADASNALMAFPNLIAILLLSPVVVKLTKEYQGLYH</sequence>
<keyword evidence="3 9" id="KW-0813">Transport</keyword>
<feature type="transmembrane region" description="Helical" evidence="9">
    <location>
        <begin position="148"/>
        <end position="165"/>
    </location>
</feature>
<keyword evidence="6 9" id="KW-0769">Symport</keyword>
<evidence type="ECO:0000313" key="11">
    <source>
        <dbReference type="Proteomes" id="UP000466864"/>
    </source>
</evidence>
<feature type="transmembrane region" description="Helical" evidence="9">
    <location>
        <begin position="436"/>
        <end position="454"/>
    </location>
</feature>
<feature type="transmembrane region" description="Helical" evidence="9">
    <location>
        <begin position="228"/>
        <end position="248"/>
    </location>
</feature>
<dbReference type="PANTHER" id="PTHR30330:SF3">
    <property type="entry name" value="TRANSCRIPTIONAL REGULATOR, LRP FAMILY"/>
    <property type="match status" value="1"/>
</dbReference>
<evidence type="ECO:0000256" key="3">
    <source>
        <dbReference type="ARBA" id="ARBA00022448"/>
    </source>
</evidence>
<keyword evidence="11" id="KW-1185">Reference proteome</keyword>
<evidence type="ECO:0000256" key="5">
    <source>
        <dbReference type="ARBA" id="ARBA00022692"/>
    </source>
</evidence>
<accession>A0A7X2P701</accession>
<evidence type="ECO:0000256" key="2">
    <source>
        <dbReference type="ARBA" id="ARBA00009261"/>
    </source>
</evidence>
<dbReference type="Pfam" id="PF01235">
    <property type="entry name" value="Na_Ala_symp"/>
    <property type="match status" value="1"/>
</dbReference>
<feature type="transmembrane region" description="Helical" evidence="9">
    <location>
        <begin position="411"/>
        <end position="430"/>
    </location>
</feature>
<organism evidence="10 11">
    <name type="scientific">Bilifractor porci</name>
    <dbReference type="NCBI Taxonomy" id="2606636"/>
    <lineage>
        <taxon>Bacteria</taxon>
        <taxon>Bacillati</taxon>
        <taxon>Bacillota</taxon>
        <taxon>Clostridia</taxon>
        <taxon>Lachnospirales</taxon>
        <taxon>Lachnospiraceae</taxon>
        <taxon>Bilifractor</taxon>
    </lineage>
</organism>
<evidence type="ECO:0000256" key="6">
    <source>
        <dbReference type="ARBA" id="ARBA00022847"/>
    </source>
</evidence>
<keyword evidence="5 9" id="KW-0812">Transmembrane</keyword>
<dbReference type="GO" id="GO:0005283">
    <property type="term" value="F:amino acid:sodium symporter activity"/>
    <property type="evidence" value="ECO:0007669"/>
    <property type="project" value="InterPro"/>
</dbReference>
<dbReference type="EMBL" id="VUMV01000001">
    <property type="protein sequence ID" value="MST81215.1"/>
    <property type="molecule type" value="Genomic_DNA"/>
</dbReference>
<comment type="subcellular location">
    <subcellularLocation>
        <location evidence="1 9">Cell membrane</location>
        <topology evidence="1 9">Multi-pass membrane protein</topology>
    </subcellularLocation>
</comment>
<dbReference type="Proteomes" id="UP000466864">
    <property type="component" value="Unassembled WGS sequence"/>
</dbReference>
<proteinExistence type="inferred from homology"/>
<keyword evidence="4 9" id="KW-1003">Cell membrane</keyword>
<name>A0A7X2P701_9FIRM</name>
<keyword evidence="8 9" id="KW-0472">Membrane</keyword>
<protein>
    <submittedName>
        <fullName evidence="10">Sodium:alanine symporter family protein</fullName>
    </submittedName>
</protein>
<dbReference type="PRINTS" id="PR00175">
    <property type="entry name" value="NAALASMPORT"/>
</dbReference>
<dbReference type="Gene3D" id="1.20.1740.10">
    <property type="entry name" value="Amino acid/polyamine transporter I"/>
    <property type="match status" value="1"/>
</dbReference>
<evidence type="ECO:0000256" key="9">
    <source>
        <dbReference type="RuleBase" id="RU363064"/>
    </source>
</evidence>
<dbReference type="PROSITE" id="PS00873">
    <property type="entry name" value="NA_ALANINE_SYMP"/>
    <property type="match status" value="1"/>
</dbReference>
<evidence type="ECO:0000313" key="10">
    <source>
        <dbReference type="EMBL" id="MST81215.1"/>
    </source>
</evidence>
<comment type="caution">
    <text evidence="10">The sequence shown here is derived from an EMBL/GenBank/DDBJ whole genome shotgun (WGS) entry which is preliminary data.</text>
</comment>
<evidence type="ECO:0000256" key="7">
    <source>
        <dbReference type="ARBA" id="ARBA00022989"/>
    </source>
</evidence>
<dbReference type="PANTHER" id="PTHR30330">
    <property type="entry name" value="AGSS FAMILY TRANSPORTER, SODIUM-ALANINE"/>
    <property type="match status" value="1"/>
</dbReference>
<evidence type="ECO:0000256" key="4">
    <source>
        <dbReference type="ARBA" id="ARBA00022475"/>
    </source>
</evidence>
<dbReference type="NCBIfam" id="TIGR00835">
    <property type="entry name" value="agcS"/>
    <property type="match status" value="1"/>
</dbReference>